<dbReference type="InterPro" id="IPR008792">
    <property type="entry name" value="PQQD"/>
</dbReference>
<organism evidence="1 2">
    <name type="scientific">candidate division CSSED10-310 bacterium</name>
    <dbReference type="NCBI Taxonomy" id="2855610"/>
    <lineage>
        <taxon>Bacteria</taxon>
        <taxon>Bacteria division CSSED10-310</taxon>
    </lineage>
</organism>
<dbReference type="InterPro" id="IPR041881">
    <property type="entry name" value="PqqD_sf"/>
</dbReference>
<protein>
    <submittedName>
        <fullName evidence="1">PqqD family protein</fullName>
    </submittedName>
</protein>
<comment type="caution">
    <text evidence="1">The sequence shown here is derived from an EMBL/GenBank/DDBJ whole genome shotgun (WGS) entry which is preliminary data.</text>
</comment>
<evidence type="ECO:0000313" key="2">
    <source>
        <dbReference type="Proteomes" id="UP001594351"/>
    </source>
</evidence>
<sequence>MMELEKLQARDDLKLTKSKKEAALFGPDGEKVHVLNRTALFIWERLDGRHTLQDMIQEMEDSFQIEEDSDLSKDILNTAHKFQQLGLLKPV</sequence>
<name>A0ABV6YTQ0_UNCC1</name>
<proteinExistence type="predicted"/>
<keyword evidence="2" id="KW-1185">Reference proteome</keyword>
<accession>A0ABV6YTQ0</accession>
<dbReference type="Gene3D" id="1.10.10.1150">
    <property type="entry name" value="Coenzyme PQQ synthesis protein D (PqqD)"/>
    <property type="match status" value="1"/>
</dbReference>
<evidence type="ECO:0000313" key="1">
    <source>
        <dbReference type="EMBL" id="MFC1849563.1"/>
    </source>
</evidence>
<dbReference type="Pfam" id="PF05402">
    <property type="entry name" value="PqqD"/>
    <property type="match status" value="1"/>
</dbReference>
<dbReference type="Proteomes" id="UP001594351">
    <property type="component" value="Unassembled WGS sequence"/>
</dbReference>
<gene>
    <name evidence="1" type="ORF">ACFL27_05065</name>
</gene>
<dbReference type="EMBL" id="JBHPBY010000046">
    <property type="protein sequence ID" value="MFC1849563.1"/>
    <property type="molecule type" value="Genomic_DNA"/>
</dbReference>
<reference evidence="1 2" key="1">
    <citation type="submission" date="2024-09" db="EMBL/GenBank/DDBJ databases">
        <title>Laminarin stimulates single cell rates of sulfate reduction while oxygen inhibits transcriptomic activity in coastal marine sediment.</title>
        <authorList>
            <person name="Lindsay M."/>
            <person name="Orcutt B."/>
            <person name="Emerson D."/>
            <person name="Stepanauskas R."/>
            <person name="D'Angelo T."/>
        </authorList>
    </citation>
    <scope>NUCLEOTIDE SEQUENCE [LARGE SCALE GENOMIC DNA]</scope>
    <source>
        <strain evidence="1">SAG AM-311-K15</strain>
    </source>
</reference>